<dbReference type="EMBL" id="JTHE02000003">
    <property type="protein sequence ID" value="NEV67410.1"/>
    <property type="molecule type" value="Genomic_DNA"/>
</dbReference>
<sequence>MTAIDRPGMNAPEPDLAPERAAGTAHHRPDRVTPKDKKTAIASRSRGRVP</sequence>
<comment type="caution">
    <text evidence="2">The sequence shown here is derived from an EMBL/GenBank/DDBJ whole genome shotgun (WGS) entry which is preliminary data.</text>
</comment>
<reference evidence="2" key="1">
    <citation type="submission" date="2014-11" db="EMBL/GenBank/DDBJ databases">
        <authorList>
            <person name="Malar M.C."/>
            <person name="Sen D."/>
            <person name="Tripathy S."/>
        </authorList>
    </citation>
    <scope>NUCLEOTIDE SEQUENCE</scope>
    <source>
        <strain evidence="2">BDU141951</strain>
    </source>
</reference>
<organism evidence="2">
    <name type="scientific">Lyngbya confervoides BDU141951</name>
    <dbReference type="NCBI Taxonomy" id="1574623"/>
    <lineage>
        <taxon>Bacteria</taxon>
        <taxon>Bacillati</taxon>
        <taxon>Cyanobacteriota</taxon>
        <taxon>Cyanophyceae</taxon>
        <taxon>Oscillatoriophycideae</taxon>
        <taxon>Oscillatoriales</taxon>
        <taxon>Microcoleaceae</taxon>
        <taxon>Lyngbya</taxon>
    </lineage>
</organism>
<protein>
    <submittedName>
        <fullName evidence="2">Uncharacterized protein</fullName>
    </submittedName>
</protein>
<name>A0A8T6QPB0_9CYAN</name>
<evidence type="ECO:0000256" key="1">
    <source>
        <dbReference type="SAM" id="MobiDB-lite"/>
    </source>
</evidence>
<proteinExistence type="predicted"/>
<accession>A0A8T6QPB0</accession>
<dbReference type="AlphaFoldDB" id="A0A8T6QPB0"/>
<feature type="region of interest" description="Disordered" evidence="1">
    <location>
        <begin position="1"/>
        <end position="50"/>
    </location>
</feature>
<reference evidence="2" key="2">
    <citation type="journal article" date="2015" name="Genome Announc.">
        <title>Draft Genome Sequence of Filamentous Marine Cyanobacterium Lyngbya confervoides Strain BDU141951.</title>
        <authorList>
            <person name="Chandrababunaidu M.M."/>
            <person name="Sen D."/>
            <person name="Tripathy S."/>
        </authorList>
    </citation>
    <scope>NUCLEOTIDE SEQUENCE</scope>
    <source>
        <strain evidence="2">BDU141951</strain>
    </source>
</reference>
<reference evidence="2" key="3">
    <citation type="submission" date="2020-02" db="EMBL/GenBank/DDBJ databases">
        <authorList>
            <person name="Sarangi A.N."/>
            <person name="Ghosh S."/>
            <person name="Mukherjee M."/>
            <person name="Tripathy S."/>
        </authorList>
    </citation>
    <scope>NUCLEOTIDE SEQUENCE</scope>
    <source>
        <strain evidence="2">BDU141951</strain>
    </source>
</reference>
<feature type="compositionally biased region" description="Basic and acidic residues" evidence="1">
    <location>
        <begin position="30"/>
        <end position="39"/>
    </location>
</feature>
<evidence type="ECO:0000313" key="2">
    <source>
        <dbReference type="EMBL" id="NEV67410.1"/>
    </source>
</evidence>
<gene>
    <name evidence="2" type="ORF">QQ91_009810</name>
</gene>